<feature type="compositionally biased region" description="Polar residues" evidence="1">
    <location>
        <begin position="554"/>
        <end position="570"/>
    </location>
</feature>
<dbReference type="GeneID" id="105269475"/>
<reference evidence="4" key="1">
    <citation type="submission" date="2025-08" db="UniProtKB">
        <authorList>
            <consortium name="RefSeq"/>
        </authorList>
    </citation>
    <scope>IDENTIFICATION</scope>
    <source>
        <strain evidence="4">USDA-PBARC FA_bdor</strain>
        <tissue evidence="4">Whole organism</tissue>
    </source>
</reference>
<evidence type="ECO:0000256" key="1">
    <source>
        <dbReference type="SAM" id="MobiDB-lite"/>
    </source>
</evidence>
<keyword evidence="3" id="KW-1185">Reference proteome</keyword>
<gene>
    <name evidence="4" type="primary">LOC105269475</name>
</gene>
<dbReference type="Proteomes" id="UP000694866">
    <property type="component" value="Unplaced"/>
</dbReference>
<feature type="chain" id="PRO_5040311219" evidence="2">
    <location>
        <begin position="25"/>
        <end position="864"/>
    </location>
</feature>
<dbReference type="AlphaFoldDB" id="A0A9R1TFH9"/>
<feature type="compositionally biased region" description="Basic and acidic residues" evidence="1">
    <location>
        <begin position="661"/>
        <end position="690"/>
    </location>
</feature>
<dbReference type="KEGG" id="fas:105269475"/>
<evidence type="ECO:0000313" key="3">
    <source>
        <dbReference type="Proteomes" id="UP000694866"/>
    </source>
</evidence>
<evidence type="ECO:0000256" key="2">
    <source>
        <dbReference type="SAM" id="SignalP"/>
    </source>
</evidence>
<dbReference type="OrthoDB" id="10553548at2759"/>
<feature type="region of interest" description="Disordered" evidence="1">
    <location>
        <begin position="661"/>
        <end position="708"/>
    </location>
</feature>
<proteinExistence type="predicted"/>
<accession>A0A9R1TFH9</accession>
<protein>
    <submittedName>
        <fullName evidence="4">Uncharacterized protein isoform X1</fullName>
    </submittedName>
</protein>
<feature type="signal peptide" evidence="2">
    <location>
        <begin position="1"/>
        <end position="24"/>
    </location>
</feature>
<sequence>MMIFSRHPYFWYLLFFNLFGIFNSQPRNSPEYEKDASSSITPPTRAHRFFLTEKNQLIKEVNTDVKTLLRYFPGVSDGITSTSRSLGEMKSYAYTCLNEIKDIRTEIALIKFQTMYLPMNLTKLSQNLEIRDQTMLQRVTNGTKIVSGGLVALGKYYISLRNDYRAIRRDLRRLIEMIANATEAPPPEDQPIYNQATTTSALISTPNHWPMIEHQLNTSNSKLHDLTLSQEQIKSRINEAITRSDNGISRLEQKIEMALAGLNADNKVVHERIINDILRLMQQMSDLKSDISSTCGSTSPHGIKNPSISVHPQHYGPNRIHSGKITSKFVPPLNLAQLFEYWSVVNRFQAIYQKLLDQNPVVGLGGAIGVGKLMNLPRGLPDYTGLMGGFSGLALIPDDELINLKQLFMESLELMGIMPKFQNTSEGWYDEPIGTPRPAPPAPIDSWLEPWFHTESTIFPTDSWGFGEGTTEHPHAFPGTHVPPEIIELEGLPPTPRPTLPSVPDPPYQLVPSVTDITGIPGLMPEESADEMTDGITGISNQSSEGITEGNGEPTVQQSPTVISDSSTRPSIIAPTPADVPEPPTLLEPITVLKATGLEGHCACSCPCACTCPILPIELPTTASRQWWTGIYHLKRPKKLNCKCLCACPCPPEYIVVPPITDHDHDHGHDDDHDHTHDQDHDHDDDHPYYDDLVPPISASPTTDTKHDDKYCEKVGDLARRIDELRADFQIMRLTVRDEMVITREAIVTQMNDKFLAVSAALATSHYKNAILHSNDKNATDNVRNLVKRQFMRSHYMLRRVTGAVGRVQSAVRAMLKNYPQKVGNPQDQYDNPYGQARRRYMGMERALRPPRDFPDDNYEWWRT</sequence>
<name>A0A9R1TFH9_9HYME</name>
<feature type="region of interest" description="Disordered" evidence="1">
    <location>
        <begin position="537"/>
        <end position="585"/>
    </location>
</feature>
<dbReference type="RefSeq" id="XP_011308068.1">
    <property type="nucleotide sequence ID" value="XM_011309766.1"/>
</dbReference>
<keyword evidence="2" id="KW-0732">Signal</keyword>
<organism evidence="3 4">
    <name type="scientific">Fopius arisanus</name>
    <dbReference type="NCBI Taxonomy" id="64838"/>
    <lineage>
        <taxon>Eukaryota</taxon>
        <taxon>Metazoa</taxon>
        <taxon>Ecdysozoa</taxon>
        <taxon>Arthropoda</taxon>
        <taxon>Hexapoda</taxon>
        <taxon>Insecta</taxon>
        <taxon>Pterygota</taxon>
        <taxon>Neoptera</taxon>
        <taxon>Endopterygota</taxon>
        <taxon>Hymenoptera</taxon>
        <taxon>Apocrita</taxon>
        <taxon>Ichneumonoidea</taxon>
        <taxon>Braconidae</taxon>
        <taxon>Opiinae</taxon>
        <taxon>Fopius</taxon>
    </lineage>
</organism>
<evidence type="ECO:0000313" key="4">
    <source>
        <dbReference type="RefSeq" id="XP_011308068.1"/>
    </source>
</evidence>